<feature type="transmembrane region" description="Helical" evidence="7">
    <location>
        <begin position="66"/>
        <end position="87"/>
    </location>
</feature>
<reference evidence="11" key="1">
    <citation type="submission" date="2023-07" db="EMBL/GenBank/DDBJ databases">
        <title>30 novel species of actinomycetes from the DSMZ collection.</title>
        <authorList>
            <person name="Nouioui I."/>
        </authorList>
    </citation>
    <scope>NUCLEOTIDE SEQUENCE [LARGE SCALE GENOMIC DNA]</scope>
    <source>
        <strain evidence="11">DSM 44918</strain>
    </source>
</reference>
<keyword evidence="5 7" id="KW-1133">Transmembrane helix</keyword>
<feature type="domain" description="ABC transmembrane type-1" evidence="9">
    <location>
        <begin position="55"/>
        <end position="239"/>
    </location>
</feature>
<gene>
    <name evidence="10" type="ORF">RNC47_02560</name>
</gene>
<keyword evidence="6 7" id="KW-0472">Membrane</keyword>
<organism evidence="10 11">
    <name type="scientific">Streptomyces millisiae</name>
    <dbReference type="NCBI Taxonomy" id="3075542"/>
    <lineage>
        <taxon>Bacteria</taxon>
        <taxon>Bacillati</taxon>
        <taxon>Actinomycetota</taxon>
        <taxon>Actinomycetes</taxon>
        <taxon>Kitasatosporales</taxon>
        <taxon>Streptomycetaceae</taxon>
        <taxon>Streptomyces</taxon>
    </lineage>
</organism>
<keyword evidence="3" id="KW-1003">Cell membrane</keyword>
<evidence type="ECO:0000256" key="4">
    <source>
        <dbReference type="ARBA" id="ARBA00022692"/>
    </source>
</evidence>
<feature type="transmembrane region" description="Helical" evidence="7">
    <location>
        <begin position="99"/>
        <end position="119"/>
    </location>
</feature>
<comment type="similarity">
    <text evidence="7">Belongs to the binding-protein-dependent transport system permease family.</text>
</comment>
<dbReference type="Pfam" id="PF00528">
    <property type="entry name" value="BPD_transp_1"/>
    <property type="match status" value="1"/>
</dbReference>
<evidence type="ECO:0000256" key="1">
    <source>
        <dbReference type="ARBA" id="ARBA00004651"/>
    </source>
</evidence>
<feature type="transmembrane region" description="Helical" evidence="7">
    <location>
        <begin position="221"/>
        <end position="242"/>
    </location>
</feature>
<dbReference type="PROSITE" id="PS50928">
    <property type="entry name" value="ABC_TM1"/>
    <property type="match status" value="1"/>
</dbReference>
<feature type="chain" id="PRO_5046274471" evidence="8">
    <location>
        <begin position="28"/>
        <end position="251"/>
    </location>
</feature>
<evidence type="ECO:0000256" key="5">
    <source>
        <dbReference type="ARBA" id="ARBA00022989"/>
    </source>
</evidence>
<accession>A0ABU2LJB6</accession>
<dbReference type="PANTHER" id="PTHR30151:SF39">
    <property type="entry name" value="ABC TRANSPORTER PERMEASE PROTEIN"/>
    <property type="match status" value="1"/>
</dbReference>
<evidence type="ECO:0000259" key="9">
    <source>
        <dbReference type="PROSITE" id="PS50928"/>
    </source>
</evidence>
<dbReference type="Proteomes" id="UP001183420">
    <property type="component" value="Unassembled WGS sequence"/>
</dbReference>
<dbReference type="Gene3D" id="1.10.3720.10">
    <property type="entry name" value="MetI-like"/>
    <property type="match status" value="1"/>
</dbReference>
<dbReference type="InterPro" id="IPR035906">
    <property type="entry name" value="MetI-like_sf"/>
</dbReference>
<sequence length="251" mass="26202">MSRRLARASAGLLIPLLLLLAWQSAAASGAYTRAQLPPPGDVWRALGDLLAHGDLRHHVAISVQRVLIGFSIGTVAGLLLGGLVGLSRPARALLAPTVGALRAVPSLAWVPLLLLWLGIGESPKLTLVAIGAFFPVHTTVASALDHADRRLVELGHAYGRTGPALLAQVLLPAAAPAVLSGVRLALAQSWLFLVAAELIASSMGLGYLLIDSQNTGRTDVLLLTIVLLALLGKASDALLGLAERRVKLRWG</sequence>
<dbReference type="SUPFAM" id="SSF161098">
    <property type="entry name" value="MetI-like"/>
    <property type="match status" value="1"/>
</dbReference>
<protein>
    <submittedName>
        <fullName evidence="10">ABC transporter permease</fullName>
    </submittedName>
</protein>
<evidence type="ECO:0000256" key="3">
    <source>
        <dbReference type="ARBA" id="ARBA00022475"/>
    </source>
</evidence>
<comment type="subcellular location">
    <subcellularLocation>
        <location evidence="1 7">Cell membrane</location>
        <topology evidence="1 7">Multi-pass membrane protein</topology>
    </subcellularLocation>
</comment>
<keyword evidence="8" id="KW-0732">Signal</keyword>
<feature type="transmembrane region" description="Helical" evidence="7">
    <location>
        <begin position="165"/>
        <end position="184"/>
    </location>
</feature>
<evidence type="ECO:0000313" key="11">
    <source>
        <dbReference type="Proteomes" id="UP001183420"/>
    </source>
</evidence>
<feature type="transmembrane region" description="Helical" evidence="7">
    <location>
        <begin position="125"/>
        <end position="144"/>
    </location>
</feature>
<evidence type="ECO:0000313" key="10">
    <source>
        <dbReference type="EMBL" id="MDT0317218.1"/>
    </source>
</evidence>
<feature type="signal peptide" evidence="8">
    <location>
        <begin position="1"/>
        <end position="27"/>
    </location>
</feature>
<evidence type="ECO:0000256" key="6">
    <source>
        <dbReference type="ARBA" id="ARBA00023136"/>
    </source>
</evidence>
<dbReference type="PANTHER" id="PTHR30151">
    <property type="entry name" value="ALKANE SULFONATE ABC TRANSPORTER-RELATED, MEMBRANE SUBUNIT"/>
    <property type="match status" value="1"/>
</dbReference>
<evidence type="ECO:0000256" key="8">
    <source>
        <dbReference type="SAM" id="SignalP"/>
    </source>
</evidence>
<proteinExistence type="inferred from homology"/>
<evidence type="ECO:0000256" key="7">
    <source>
        <dbReference type="RuleBase" id="RU363032"/>
    </source>
</evidence>
<feature type="transmembrane region" description="Helical" evidence="7">
    <location>
        <begin position="190"/>
        <end position="209"/>
    </location>
</feature>
<dbReference type="RefSeq" id="WP_311595085.1">
    <property type="nucleotide sequence ID" value="NZ_JAVREM010000002.1"/>
</dbReference>
<name>A0ABU2LJB6_9ACTN</name>
<keyword evidence="4 7" id="KW-0812">Transmembrane</keyword>
<keyword evidence="11" id="KW-1185">Reference proteome</keyword>
<dbReference type="CDD" id="cd06261">
    <property type="entry name" value="TM_PBP2"/>
    <property type="match status" value="1"/>
</dbReference>
<dbReference type="EMBL" id="JAVREM010000002">
    <property type="protein sequence ID" value="MDT0317218.1"/>
    <property type="molecule type" value="Genomic_DNA"/>
</dbReference>
<keyword evidence="2 7" id="KW-0813">Transport</keyword>
<dbReference type="InterPro" id="IPR000515">
    <property type="entry name" value="MetI-like"/>
</dbReference>
<evidence type="ECO:0000256" key="2">
    <source>
        <dbReference type="ARBA" id="ARBA00022448"/>
    </source>
</evidence>
<comment type="caution">
    <text evidence="10">The sequence shown here is derived from an EMBL/GenBank/DDBJ whole genome shotgun (WGS) entry which is preliminary data.</text>
</comment>